<dbReference type="PRINTS" id="PR00260">
    <property type="entry name" value="CHEMTRNSDUCR"/>
</dbReference>
<dbReference type="CDD" id="cd06225">
    <property type="entry name" value="HAMP"/>
    <property type="match status" value="1"/>
</dbReference>
<gene>
    <name evidence="14" type="ORF">B5D82_04890</name>
</gene>
<feature type="transmembrane region" description="Helical" evidence="11">
    <location>
        <begin position="6"/>
        <end position="26"/>
    </location>
</feature>
<dbReference type="GO" id="GO:0005886">
    <property type="term" value="C:plasma membrane"/>
    <property type="evidence" value="ECO:0007669"/>
    <property type="project" value="UniProtKB-SubCell"/>
</dbReference>
<dbReference type="InterPro" id="IPR004089">
    <property type="entry name" value="MCPsignal_dom"/>
</dbReference>
<dbReference type="InterPro" id="IPR033479">
    <property type="entry name" value="dCache_1"/>
</dbReference>
<evidence type="ECO:0000256" key="1">
    <source>
        <dbReference type="ARBA" id="ARBA00004651"/>
    </source>
</evidence>
<dbReference type="InterPro" id="IPR004090">
    <property type="entry name" value="Chemotax_Me-accpt_rcpt"/>
</dbReference>
<comment type="similarity">
    <text evidence="8">Belongs to the methyl-accepting chemotaxis (MCP) protein family.</text>
</comment>
<evidence type="ECO:0000256" key="10">
    <source>
        <dbReference type="SAM" id="Coils"/>
    </source>
</evidence>
<keyword evidence="4 11" id="KW-0812">Transmembrane</keyword>
<dbReference type="SUPFAM" id="SSF58104">
    <property type="entry name" value="Methyl-accepting chemotaxis protein (MCP) signaling domain"/>
    <property type="match status" value="1"/>
</dbReference>
<keyword evidence="15" id="KW-1185">Reference proteome</keyword>
<dbReference type="OrthoDB" id="2489132at2"/>
<dbReference type="InterPro" id="IPR003660">
    <property type="entry name" value="HAMP_dom"/>
</dbReference>
<evidence type="ECO:0000313" key="15">
    <source>
        <dbReference type="Proteomes" id="UP000202259"/>
    </source>
</evidence>
<dbReference type="Pfam" id="PF02743">
    <property type="entry name" value="dCache_1"/>
    <property type="match status" value="1"/>
</dbReference>
<protein>
    <submittedName>
        <fullName evidence="14">Methyl-accepting chemotaxis protein</fullName>
    </submittedName>
</protein>
<evidence type="ECO:0000256" key="11">
    <source>
        <dbReference type="SAM" id="Phobius"/>
    </source>
</evidence>
<dbReference type="Pfam" id="PF00672">
    <property type="entry name" value="HAMP"/>
    <property type="match status" value="1"/>
</dbReference>
<keyword evidence="5 11" id="KW-1133">Transmembrane helix</keyword>
<evidence type="ECO:0000256" key="7">
    <source>
        <dbReference type="ARBA" id="ARBA00023224"/>
    </source>
</evidence>
<evidence type="ECO:0000256" key="3">
    <source>
        <dbReference type="ARBA" id="ARBA00022500"/>
    </source>
</evidence>
<sequence length="652" mass="70827">MNIRMKIQISVMLAVILPGIFISIILDKFVTDKAYEQFYDVSEREIRQVENAMELFFNGVAQNVNSLATNPKIIAAGKNITSYKNNSESVIMTPSSNGGVESNVYEIYENFANSHDSTAYVYFGNAEGGYIQWPEGGMGANYDPRKRPFYQHALKNKGKASRTDAYFYDGTALISTVATVHESDGNVVGTQAVDVSLNGLTKIAKDIKLGGDGYIMILDGNGTILFDPKNPENASKNIDSLADDVYKAISKLPSGPLSALVNDTEYEVNIVTSNALGWKFVGFVPKNEILKMSNSIISKLIYIEGFMLVIFLILSWKVSTMITLPIVEINEKLKEIASGEGDLTTRIKLSSKSDETFDLATSFNDFVEQICELVVAVKSKAESVNKLSNQVAKASELLAETTEEQNSQSLTMASALHEVSMTSKLISETVKGTEALSENSKVEVNAGGITISESIKLMSSVADDMSSLKDILNELQSSSEKIDDITKLITGIADMTNLLALNAAIESARAGEAGRGFSVVADEVRELSGRTTGAATQIADLIQTVQSQSNSSYEHITELNFRIQASVEKGEESLKILQSITLASEKMANETLSVSTSIEEESKAIEEINENIQVMSSAIGDSANNIASIKEITEDLDIQASQLKALVEQFKT</sequence>
<dbReference type="FunFam" id="1.10.287.950:FF:000001">
    <property type="entry name" value="Methyl-accepting chemotaxis sensory transducer"/>
    <property type="match status" value="1"/>
</dbReference>
<dbReference type="CDD" id="cd12912">
    <property type="entry name" value="PDC2_MCP_like"/>
    <property type="match status" value="1"/>
</dbReference>
<dbReference type="EMBL" id="CP020465">
    <property type="protein sequence ID" value="ASP47159.1"/>
    <property type="molecule type" value="Genomic_DNA"/>
</dbReference>
<keyword evidence="7 9" id="KW-0807">Transducer</keyword>
<dbReference type="GO" id="GO:0006935">
    <property type="term" value="P:chemotaxis"/>
    <property type="evidence" value="ECO:0007669"/>
    <property type="project" value="UniProtKB-KW"/>
</dbReference>
<dbReference type="Gene3D" id="3.30.450.20">
    <property type="entry name" value="PAS domain"/>
    <property type="match status" value="2"/>
</dbReference>
<dbReference type="PANTHER" id="PTHR32089">
    <property type="entry name" value="METHYL-ACCEPTING CHEMOTAXIS PROTEIN MCPB"/>
    <property type="match status" value="1"/>
</dbReference>
<dbReference type="KEGG" id="cber:B5D82_04890"/>
<dbReference type="GO" id="GO:0004888">
    <property type="term" value="F:transmembrane signaling receptor activity"/>
    <property type="evidence" value="ECO:0007669"/>
    <property type="project" value="InterPro"/>
</dbReference>
<dbReference type="Proteomes" id="UP000202259">
    <property type="component" value="Chromosome"/>
</dbReference>
<dbReference type="Pfam" id="PF00015">
    <property type="entry name" value="MCPsignal"/>
    <property type="match status" value="1"/>
</dbReference>
<dbReference type="PANTHER" id="PTHR32089:SF112">
    <property type="entry name" value="LYSOZYME-LIKE PROTEIN-RELATED"/>
    <property type="match status" value="1"/>
</dbReference>
<dbReference type="AlphaFoldDB" id="A0A222G5N6"/>
<evidence type="ECO:0000256" key="8">
    <source>
        <dbReference type="ARBA" id="ARBA00029447"/>
    </source>
</evidence>
<name>A0A222G5N6_9GAMM</name>
<dbReference type="SMART" id="SM00304">
    <property type="entry name" value="HAMP"/>
    <property type="match status" value="2"/>
</dbReference>
<evidence type="ECO:0000256" key="9">
    <source>
        <dbReference type="PROSITE-ProRule" id="PRU00284"/>
    </source>
</evidence>
<evidence type="ECO:0000256" key="4">
    <source>
        <dbReference type="ARBA" id="ARBA00022692"/>
    </source>
</evidence>
<reference evidence="14 15" key="1">
    <citation type="submission" date="2017-08" db="EMBL/GenBank/DDBJ databases">
        <title>Complete genome of Colwellia sp. NB097-1, a psychrophile bacterium ioslated from Bering Sea.</title>
        <authorList>
            <person name="Chen X."/>
        </authorList>
    </citation>
    <scope>NUCLEOTIDE SEQUENCE [LARGE SCALE GENOMIC DNA]</scope>
    <source>
        <strain evidence="14 15">NB097-1</strain>
    </source>
</reference>
<evidence type="ECO:0000256" key="6">
    <source>
        <dbReference type="ARBA" id="ARBA00023136"/>
    </source>
</evidence>
<evidence type="ECO:0000256" key="5">
    <source>
        <dbReference type="ARBA" id="ARBA00022989"/>
    </source>
</evidence>
<proteinExistence type="inferred from homology"/>
<keyword evidence="6 11" id="KW-0472">Membrane</keyword>
<keyword evidence="10" id="KW-0175">Coiled coil</keyword>
<keyword evidence="3" id="KW-0145">Chemotaxis</keyword>
<dbReference type="Gene3D" id="1.10.287.950">
    <property type="entry name" value="Methyl-accepting chemotaxis protein"/>
    <property type="match status" value="1"/>
</dbReference>
<feature type="coiled-coil region" evidence="10">
    <location>
        <begin position="598"/>
        <end position="649"/>
    </location>
</feature>
<keyword evidence="2" id="KW-1003">Cell membrane</keyword>
<evidence type="ECO:0000313" key="14">
    <source>
        <dbReference type="EMBL" id="ASP47159.1"/>
    </source>
</evidence>
<accession>A0A222G5N6</accession>
<comment type="subcellular location">
    <subcellularLocation>
        <location evidence="1">Cell membrane</location>
        <topology evidence="1">Multi-pass membrane protein</topology>
    </subcellularLocation>
</comment>
<evidence type="ECO:0000259" key="13">
    <source>
        <dbReference type="PROSITE" id="PS50885"/>
    </source>
</evidence>
<evidence type="ECO:0000259" key="12">
    <source>
        <dbReference type="PROSITE" id="PS50111"/>
    </source>
</evidence>
<feature type="domain" description="HAMP" evidence="13">
    <location>
        <begin position="320"/>
        <end position="375"/>
    </location>
</feature>
<feature type="domain" description="Methyl-accepting transducer" evidence="12">
    <location>
        <begin position="380"/>
        <end position="616"/>
    </location>
</feature>
<evidence type="ECO:0000256" key="2">
    <source>
        <dbReference type="ARBA" id="ARBA00022475"/>
    </source>
</evidence>
<dbReference type="PROSITE" id="PS50111">
    <property type="entry name" value="CHEMOTAXIS_TRANSDUC_2"/>
    <property type="match status" value="1"/>
</dbReference>
<dbReference type="PROSITE" id="PS50885">
    <property type="entry name" value="HAMP"/>
    <property type="match status" value="1"/>
</dbReference>
<dbReference type="RefSeq" id="WP_081149661.1">
    <property type="nucleotide sequence ID" value="NZ_CP020465.1"/>
</dbReference>
<organism evidence="14 15">
    <name type="scientific">Cognaticolwellia beringensis</name>
    <dbReference type="NCBI Taxonomy" id="1967665"/>
    <lineage>
        <taxon>Bacteria</taxon>
        <taxon>Pseudomonadati</taxon>
        <taxon>Pseudomonadota</taxon>
        <taxon>Gammaproteobacteria</taxon>
        <taxon>Alteromonadales</taxon>
        <taxon>Colwelliaceae</taxon>
        <taxon>Cognaticolwellia</taxon>
    </lineage>
</organism>
<dbReference type="GO" id="GO:0007165">
    <property type="term" value="P:signal transduction"/>
    <property type="evidence" value="ECO:0007669"/>
    <property type="project" value="UniProtKB-KW"/>
</dbReference>
<dbReference type="SMART" id="SM00283">
    <property type="entry name" value="MA"/>
    <property type="match status" value="1"/>
</dbReference>